<evidence type="ECO:0000313" key="2">
    <source>
        <dbReference type="EMBL" id="TFK54183.1"/>
    </source>
</evidence>
<feature type="region of interest" description="Disordered" evidence="1">
    <location>
        <begin position="18"/>
        <end position="69"/>
    </location>
</feature>
<evidence type="ECO:0000256" key="1">
    <source>
        <dbReference type="SAM" id="MobiDB-lite"/>
    </source>
</evidence>
<feature type="compositionally biased region" description="Polar residues" evidence="1">
    <location>
        <begin position="42"/>
        <end position="51"/>
    </location>
</feature>
<feature type="compositionally biased region" description="Low complexity" evidence="1">
    <location>
        <begin position="18"/>
        <end position="41"/>
    </location>
</feature>
<sequence length="379" mass="40484">MSYSSSSSSLRVSSLTIPSLGSLSSSSSCSLSSISTSRSGSQLWDSCPSESDLTDITAPGTPTNDDTTKSVIEASLLTLAALKEEHRRAFPSPQNTPIVPVDQGDAGYEAEAEEYHDLPRTSRRVKFGALPTRPRRHRRRTPVSSPCSPPAGLGFYTAAGDASPTTPTNARKPGCLRPAHVALSPITPYVWERKDRKAYVGLGLGLPSTHPLQSIPETEVLASPGLELDSASAPKELSTNHLPPRASSRPSAPPLAGLGIYPLQTIYETQVLETPKSTLSSSPVELGPSPQLRPHLPTDSPSPILALPPLLLPFDAPQPQATADSSASLPSTLLPSTMTRLRLRKPAARWAPRREIPRITKLSDRGRPLMSPILEEDEA</sequence>
<feature type="region of interest" description="Disordered" evidence="1">
    <location>
        <begin position="234"/>
        <end position="254"/>
    </location>
</feature>
<reference evidence="2 3" key="1">
    <citation type="journal article" date="2019" name="Nat. Ecol. Evol.">
        <title>Megaphylogeny resolves global patterns of mushroom evolution.</title>
        <authorList>
            <person name="Varga T."/>
            <person name="Krizsan K."/>
            <person name="Foldi C."/>
            <person name="Dima B."/>
            <person name="Sanchez-Garcia M."/>
            <person name="Sanchez-Ramirez S."/>
            <person name="Szollosi G.J."/>
            <person name="Szarkandi J.G."/>
            <person name="Papp V."/>
            <person name="Albert L."/>
            <person name="Andreopoulos W."/>
            <person name="Angelini C."/>
            <person name="Antonin V."/>
            <person name="Barry K.W."/>
            <person name="Bougher N.L."/>
            <person name="Buchanan P."/>
            <person name="Buyck B."/>
            <person name="Bense V."/>
            <person name="Catcheside P."/>
            <person name="Chovatia M."/>
            <person name="Cooper J."/>
            <person name="Damon W."/>
            <person name="Desjardin D."/>
            <person name="Finy P."/>
            <person name="Geml J."/>
            <person name="Haridas S."/>
            <person name="Hughes K."/>
            <person name="Justo A."/>
            <person name="Karasinski D."/>
            <person name="Kautmanova I."/>
            <person name="Kiss B."/>
            <person name="Kocsube S."/>
            <person name="Kotiranta H."/>
            <person name="LaButti K.M."/>
            <person name="Lechner B.E."/>
            <person name="Liimatainen K."/>
            <person name="Lipzen A."/>
            <person name="Lukacs Z."/>
            <person name="Mihaltcheva S."/>
            <person name="Morgado L.N."/>
            <person name="Niskanen T."/>
            <person name="Noordeloos M.E."/>
            <person name="Ohm R.A."/>
            <person name="Ortiz-Santana B."/>
            <person name="Ovrebo C."/>
            <person name="Racz N."/>
            <person name="Riley R."/>
            <person name="Savchenko A."/>
            <person name="Shiryaev A."/>
            <person name="Soop K."/>
            <person name="Spirin V."/>
            <person name="Szebenyi C."/>
            <person name="Tomsovsky M."/>
            <person name="Tulloss R.E."/>
            <person name="Uehling J."/>
            <person name="Grigoriev I.V."/>
            <person name="Vagvolgyi C."/>
            <person name="Papp T."/>
            <person name="Martin F.M."/>
            <person name="Miettinen O."/>
            <person name="Hibbett D.S."/>
            <person name="Nagy L.G."/>
        </authorList>
    </citation>
    <scope>NUCLEOTIDE SEQUENCE [LARGE SCALE GENOMIC DNA]</scope>
    <source>
        <strain evidence="2 3">OMC1185</strain>
    </source>
</reference>
<feature type="region of interest" description="Disordered" evidence="1">
    <location>
        <begin position="132"/>
        <end position="173"/>
    </location>
</feature>
<gene>
    <name evidence="2" type="ORF">OE88DRAFT_1642769</name>
</gene>
<protein>
    <submittedName>
        <fullName evidence="2">Uncharacterized protein</fullName>
    </submittedName>
</protein>
<proteinExistence type="predicted"/>
<name>A0A5C3NA06_9AGAM</name>
<dbReference type="EMBL" id="ML213506">
    <property type="protein sequence ID" value="TFK54183.1"/>
    <property type="molecule type" value="Genomic_DNA"/>
</dbReference>
<dbReference type="AlphaFoldDB" id="A0A5C3NA06"/>
<accession>A0A5C3NA06</accession>
<evidence type="ECO:0000313" key="3">
    <source>
        <dbReference type="Proteomes" id="UP000305948"/>
    </source>
</evidence>
<dbReference type="Proteomes" id="UP000305948">
    <property type="component" value="Unassembled WGS sequence"/>
</dbReference>
<dbReference type="OrthoDB" id="10623536at2759"/>
<feature type="compositionally biased region" description="Low complexity" evidence="1">
    <location>
        <begin position="242"/>
        <end position="254"/>
    </location>
</feature>
<keyword evidence="3" id="KW-1185">Reference proteome</keyword>
<organism evidence="2 3">
    <name type="scientific">Heliocybe sulcata</name>
    <dbReference type="NCBI Taxonomy" id="5364"/>
    <lineage>
        <taxon>Eukaryota</taxon>
        <taxon>Fungi</taxon>
        <taxon>Dikarya</taxon>
        <taxon>Basidiomycota</taxon>
        <taxon>Agaricomycotina</taxon>
        <taxon>Agaricomycetes</taxon>
        <taxon>Gloeophyllales</taxon>
        <taxon>Gloeophyllaceae</taxon>
        <taxon>Heliocybe</taxon>
    </lineage>
</organism>